<dbReference type="PROSITE" id="PS51257">
    <property type="entry name" value="PROKAR_LIPOPROTEIN"/>
    <property type="match status" value="1"/>
</dbReference>
<reference evidence="11" key="1">
    <citation type="journal article" date="2015" name="Mitochondrial DNA">
        <title>Complete mitochondrial DNA sequences of Saccostrea mordax and Saccostrea cucullata: genome organization and phylogeny analysis.</title>
        <authorList>
            <person name="Volatiana J.A."/>
            <person name="Fang S."/>
            <person name="Kinaro Z.O."/>
            <person name="Liu X."/>
        </authorList>
    </citation>
    <scope>NUCLEOTIDE SEQUENCE</scope>
    <source>
        <tissue evidence="11">Adductor muscle</tissue>
    </source>
</reference>
<evidence type="ECO:0000256" key="6">
    <source>
        <dbReference type="ARBA" id="ARBA00022989"/>
    </source>
</evidence>
<keyword evidence="10" id="KW-0732">Signal</keyword>
<accession>A0A0U1ZVR2</accession>
<dbReference type="Pfam" id="PF00507">
    <property type="entry name" value="Oxidored_q4"/>
    <property type="match status" value="1"/>
</dbReference>
<dbReference type="GeneID" id="25396342"/>
<geneLocation type="mitochondrion" evidence="11"/>
<evidence type="ECO:0000256" key="2">
    <source>
        <dbReference type="ARBA" id="ARBA00008472"/>
    </source>
</evidence>
<keyword evidence="7 9" id="KW-0472">Membrane</keyword>
<keyword evidence="5 9" id="KW-0812">Transmembrane</keyword>
<sequence length="119" mass="13671">MKMLLSMVIIVMVLSVIPIVFSCWFSGLPKEGYDWDKSSPYECGFISVKNPGDFSSRFFHLVILFLVWDVEIVLLVPCFQDLFGWSPEGSGAVLFVLILVYGLYYEMMEGTIKWTLHEN</sequence>
<feature type="signal peptide" evidence="10">
    <location>
        <begin position="1"/>
        <end position="22"/>
    </location>
</feature>
<evidence type="ECO:0000256" key="9">
    <source>
        <dbReference type="RuleBase" id="RU003640"/>
    </source>
</evidence>
<evidence type="ECO:0000256" key="3">
    <source>
        <dbReference type="ARBA" id="ARBA00021007"/>
    </source>
</evidence>
<dbReference type="EC" id="7.1.1.2" evidence="9"/>
<comment type="similarity">
    <text evidence="2 9">Belongs to the complex I subunit 3 family.</text>
</comment>
<dbReference type="GO" id="GO:0030964">
    <property type="term" value="C:NADH dehydrogenase complex"/>
    <property type="evidence" value="ECO:0007669"/>
    <property type="project" value="TreeGrafter"/>
</dbReference>
<gene>
    <name evidence="11" type="primary">ND3</name>
</gene>
<dbReference type="AlphaFoldDB" id="A0A0U1ZVR2"/>
<evidence type="ECO:0000256" key="4">
    <source>
        <dbReference type="ARBA" id="ARBA00022448"/>
    </source>
</evidence>
<keyword evidence="9" id="KW-1278">Translocase</keyword>
<comment type="subcellular location">
    <subcellularLocation>
        <location evidence="1">Membrane</location>
    </subcellularLocation>
    <subcellularLocation>
        <location evidence="9">Mitochondrion membrane</location>
        <topology evidence="9">Multi-pass membrane protein</topology>
    </subcellularLocation>
</comment>
<comment type="function">
    <text evidence="9">Core subunit of the mitochondrial membrane respiratory chain NADH dehydrogenase (Complex I) which catalyzes electron transfer from NADH through the respiratory chain, using ubiquinone as an electron acceptor. Essential for the catalytic activity of complex I.</text>
</comment>
<dbReference type="RefSeq" id="YP_009162810.1">
    <property type="nucleotide sequence ID" value="NC_027724.1"/>
</dbReference>
<keyword evidence="9 11" id="KW-0496">Mitochondrion</keyword>
<feature type="transmembrane region" description="Helical" evidence="9">
    <location>
        <begin position="91"/>
        <end position="107"/>
    </location>
</feature>
<organism evidence="11">
    <name type="scientific">Saccostrea cuccullata</name>
    <name type="common">small rock oyster</name>
    <dbReference type="NCBI Taxonomy" id="36930"/>
    <lineage>
        <taxon>Eukaryota</taxon>
        <taxon>Metazoa</taxon>
        <taxon>Spiralia</taxon>
        <taxon>Lophotrochozoa</taxon>
        <taxon>Mollusca</taxon>
        <taxon>Bivalvia</taxon>
        <taxon>Autobranchia</taxon>
        <taxon>Pteriomorphia</taxon>
        <taxon>Ostreida</taxon>
        <taxon>Ostreoidea</taxon>
        <taxon>Ostreidae</taxon>
        <taxon>Saccostrea</taxon>
    </lineage>
</organism>
<feature type="transmembrane region" description="Helical" evidence="9">
    <location>
        <begin position="58"/>
        <end position="79"/>
    </location>
</feature>
<dbReference type="PANTHER" id="PTHR11058:SF9">
    <property type="entry name" value="NADH-UBIQUINONE OXIDOREDUCTASE CHAIN 3"/>
    <property type="match status" value="1"/>
</dbReference>
<dbReference type="GO" id="GO:0008137">
    <property type="term" value="F:NADH dehydrogenase (ubiquinone) activity"/>
    <property type="evidence" value="ECO:0007669"/>
    <property type="project" value="UniProtKB-UniRule"/>
</dbReference>
<proteinExistence type="inferred from homology"/>
<name>A0A0U1ZVR2_9BIVA</name>
<dbReference type="InterPro" id="IPR000440">
    <property type="entry name" value="NADH_UbQ/plastoQ_OxRdtase_su3"/>
</dbReference>
<keyword evidence="6 9" id="KW-1133">Transmembrane helix</keyword>
<keyword evidence="4 9" id="KW-0813">Transport</keyword>
<evidence type="ECO:0000256" key="5">
    <source>
        <dbReference type="ARBA" id="ARBA00022692"/>
    </source>
</evidence>
<keyword evidence="9" id="KW-0679">Respiratory chain</keyword>
<evidence type="ECO:0000256" key="7">
    <source>
        <dbReference type="ARBA" id="ARBA00023136"/>
    </source>
</evidence>
<keyword evidence="9" id="KW-0830">Ubiquinone</keyword>
<feature type="chain" id="PRO_5006829851" description="NADH-ubiquinone oxidoreductase chain 3" evidence="10">
    <location>
        <begin position="23"/>
        <end position="119"/>
    </location>
</feature>
<dbReference type="GO" id="GO:0031966">
    <property type="term" value="C:mitochondrial membrane"/>
    <property type="evidence" value="ECO:0007669"/>
    <property type="project" value="UniProtKB-SubCell"/>
</dbReference>
<evidence type="ECO:0000313" key="11">
    <source>
        <dbReference type="EMBL" id="AKE32246.1"/>
    </source>
</evidence>
<comment type="catalytic activity">
    <reaction evidence="8 9">
        <text>a ubiquinone + NADH + 5 H(+)(in) = a ubiquinol + NAD(+) + 4 H(+)(out)</text>
        <dbReference type="Rhea" id="RHEA:29091"/>
        <dbReference type="Rhea" id="RHEA-COMP:9565"/>
        <dbReference type="Rhea" id="RHEA-COMP:9566"/>
        <dbReference type="ChEBI" id="CHEBI:15378"/>
        <dbReference type="ChEBI" id="CHEBI:16389"/>
        <dbReference type="ChEBI" id="CHEBI:17976"/>
        <dbReference type="ChEBI" id="CHEBI:57540"/>
        <dbReference type="ChEBI" id="CHEBI:57945"/>
        <dbReference type="EC" id="7.1.1.2"/>
    </reaction>
</comment>
<evidence type="ECO:0000256" key="8">
    <source>
        <dbReference type="ARBA" id="ARBA00049551"/>
    </source>
</evidence>
<dbReference type="PANTHER" id="PTHR11058">
    <property type="entry name" value="NADH-UBIQUINONE OXIDOREDUCTASE CHAIN 3"/>
    <property type="match status" value="1"/>
</dbReference>
<keyword evidence="9" id="KW-0520">NAD</keyword>
<reference evidence="11" key="2">
    <citation type="submission" date="2015-03" db="EMBL/GenBank/DDBJ databases">
        <authorList>
            <person name="Murphy D."/>
        </authorList>
    </citation>
    <scope>NUCLEOTIDE SEQUENCE</scope>
    <source>
        <tissue evidence="11">Adductor muscle</tissue>
    </source>
</reference>
<dbReference type="CTD" id="4537"/>
<evidence type="ECO:0000256" key="10">
    <source>
        <dbReference type="SAM" id="SignalP"/>
    </source>
</evidence>
<keyword evidence="9" id="KW-0249">Electron transport</keyword>
<evidence type="ECO:0000256" key="1">
    <source>
        <dbReference type="ARBA" id="ARBA00004370"/>
    </source>
</evidence>
<dbReference type="Gene3D" id="1.20.58.1610">
    <property type="entry name" value="NADH:ubiquinone/plastoquinone oxidoreductase, chain 3"/>
    <property type="match status" value="1"/>
</dbReference>
<protein>
    <recommendedName>
        <fullName evidence="3 9">NADH-ubiquinone oxidoreductase chain 3</fullName>
        <ecNumber evidence="9">7.1.1.2</ecNumber>
    </recommendedName>
</protein>
<dbReference type="EMBL" id="KP967577">
    <property type="protein sequence ID" value="AKE32246.1"/>
    <property type="molecule type" value="Genomic_DNA"/>
</dbReference>
<dbReference type="InterPro" id="IPR038430">
    <property type="entry name" value="NDAH_ubi_oxred_su3_sf"/>
</dbReference>